<organism evidence="4 5">
    <name type="scientific">Sphingomonas melonis</name>
    <dbReference type="NCBI Taxonomy" id="152682"/>
    <lineage>
        <taxon>Bacteria</taxon>
        <taxon>Pseudomonadati</taxon>
        <taxon>Pseudomonadota</taxon>
        <taxon>Alphaproteobacteria</taxon>
        <taxon>Sphingomonadales</taxon>
        <taxon>Sphingomonadaceae</taxon>
        <taxon>Sphingomonas</taxon>
    </lineage>
</organism>
<proteinExistence type="predicted"/>
<evidence type="ECO:0000256" key="2">
    <source>
        <dbReference type="ARBA" id="ARBA00023163"/>
    </source>
</evidence>
<dbReference type="PATRIC" id="fig|1549858.7.peg.122"/>
<dbReference type="InterPro" id="IPR029062">
    <property type="entry name" value="Class_I_gatase-like"/>
</dbReference>
<dbReference type="Gene3D" id="3.40.50.880">
    <property type="match status" value="1"/>
</dbReference>
<dbReference type="EMBL" id="JXTP01000018">
    <property type="protein sequence ID" value="KIU29317.1"/>
    <property type="molecule type" value="Genomic_DNA"/>
</dbReference>
<sequence>MAQSVLDASLRRRAAGLRLSVGFILARRFTLCAFANFVDVLRLAADEGDRSRHIACDWKVISDSSSPIPSSSGIAIQPDEHLGDPARFDYIVVVGGLIDEIDGFGSEYTAYLRRAAALGIPLVGVCTGAFLLHSAGLLDGYKCCVSWFHHRDFLEQFDGLDPVSDRIFIVDRDRLTCSGGASSAHLAAYLVDRHVGRAQASKSLHIMIIDEALGGEKAQPGAMLNYRTDDPIVLRALLITQQSIDMPLSVAGIAERMGKSKRQLERRFKTALGVSPQVAFMDVRLSLAQHMLETTDKSITAIAVECGFCDSSHMSRMFRRRFGRSPLEARASLAGARQTAAAATTAARPRAAAG</sequence>
<dbReference type="SUPFAM" id="SSF46689">
    <property type="entry name" value="Homeodomain-like"/>
    <property type="match status" value="1"/>
</dbReference>
<keyword evidence="2" id="KW-0804">Transcription</keyword>
<dbReference type="InterPro" id="IPR009057">
    <property type="entry name" value="Homeodomain-like_sf"/>
</dbReference>
<dbReference type="Proteomes" id="UP000033203">
    <property type="component" value="Unassembled WGS sequence"/>
</dbReference>
<protein>
    <submittedName>
        <fullName evidence="4">AraC family transcriptional regulator</fullName>
    </submittedName>
</protein>
<keyword evidence="1" id="KW-0805">Transcription regulation</keyword>
<comment type="caution">
    <text evidence="4">The sequence shown here is derived from an EMBL/GenBank/DDBJ whole genome shotgun (WGS) entry which is preliminary data.</text>
</comment>
<evidence type="ECO:0000256" key="1">
    <source>
        <dbReference type="ARBA" id="ARBA00023015"/>
    </source>
</evidence>
<accession>A0A0D1MFY1</accession>
<reference evidence="4 5" key="1">
    <citation type="submission" date="2015-01" db="EMBL/GenBank/DDBJ databases">
        <title>Genome of Sphingomonas taxi strain 30a.</title>
        <authorList>
            <person name="Eevers N."/>
            <person name="Van Hamme J."/>
            <person name="Bottos E."/>
            <person name="Weyens N."/>
            <person name="Vangronsveld J."/>
        </authorList>
    </citation>
    <scope>NUCLEOTIDE SEQUENCE [LARGE SCALE GENOMIC DNA]</scope>
    <source>
        <strain evidence="4 5">30a</strain>
    </source>
</reference>
<dbReference type="GO" id="GO:0043565">
    <property type="term" value="F:sequence-specific DNA binding"/>
    <property type="evidence" value="ECO:0007669"/>
    <property type="project" value="InterPro"/>
</dbReference>
<dbReference type="PANTHER" id="PTHR43130:SF3">
    <property type="entry name" value="HTH-TYPE TRANSCRIPTIONAL REGULATOR RV1931C"/>
    <property type="match status" value="1"/>
</dbReference>
<feature type="domain" description="HTH araC/xylS-type" evidence="3">
    <location>
        <begin position="234"/>
        <end position="332"/>
    </location>
</feature>
<name>A0A0D1MFY1_9SPHN</name>
<dbReference type="SUPFAM" id="SSF52317">
    <property type="entry name" value="Class I glutamine amidotransferase-like"/>
    <property type="match status" value="1"/>
</dbReference>
<dbReference type="PROSITE" id="PS01124">
    <property type="entry name" value="HTH_ARAC_FAMILY_2"/>
    <property type="match status" value="1"/>
</dbReference>
<dbReference type="CDD" id="cd03136">
    <property type="entry name" value="GATase1_AraC_ArgR_like"/>
    <property type="match status" value="1"/>
</dbReference>
<dbReference type="Pfam" id="PF12833">
    <property type="entry name" value="HTH_18"/>
    <property type="match status" value="1"/>
</dbReference>
<dbReference type="GO" id="GO:0003700">
    <property type="term" value="F:DNA-binding transcription factor activity"/>
    <property type="evidence" value="ECO:0007669"/>
    <property type="project" value="InterPro"/>
</dbReference>
<dbReference type="PANTHER" id="PTHR43130">
    <property type="entry name" value="ARAC-FAMILY TRANSCRIPTIONAL REGULATOR"/>
    <property type="match status" value="1"/>
</dbReference>
<evidence type="ECO:0000313" key="4">
    <source>
        <dbReference type="EMBL" id="KIU29317.1"/>
    </source>
</evidence>
<evidence type="ECO:0000313" key="5">
    <source>
        <dbReference type="Proteomes" id="UP000033203"/>
    </source>
</evidence>
<dbReference type="InterPro" id="IPR002818">
    <property type="entry name" value="DJ-1/PfpI"/>
</dbReference>
<gene>
    <name evidence="4" type="ORF">SR41_04740</name>
</gene>
<dbReference type="Gene3D" id="1.10.10.60">
    <property type="entry name" value="Homeodomain-like"/>
    <property type="match status" value="1"/>
</dbReference>
<dbReference type="InterPro" id="IPR018060">
    <property type="entry name" value="HTH_AraC"/>
</dbReference>
<dbReference type="InterPro" id="IPR052158">
    <property type="entry name" value="INH-QAR"/>
</dbReference>
<evidence type="ECO:0000259" key="3">
    <source>
        <dbReference type="PROSITE" id="PS01124"/>
    </source>
</evidence>
<dbReference type="SMART" id="SM00342">
    <property type="entry name" value="HTH_ARAC"/>
    <property type="match status" value="1"/>
</dbReference>
<dbReference type="Pfam" id="PF01965">
    <property type="entry name" value="DJ-1_PfpI"/>
    <property type="match status" value="1"/>
</dbReference>
<dbReference type="AlphaFoldDB" id="A0A0D1MFY1"/>